<dbReference type="Gene3D" id="3.20.20.450">
    <property type="entry name" value="EAL domain"/>
    <property type="match status" value="1"/>
</dbReference>
<dbReference type="FunFam" id="3.30.70.270:FF:000001">
    <property type="entry name" value="Diguanylate cyclase domain protein"/>
    <property type="match status" value="1"/>
</dbReference>
<dbReference type="PROSITE" id="PS50883">
    <property type="entry name" value="EAL"/>
    <property type="match status" value="1"/>
</dbReference>
<dbReference type="CDD" id="cd01949">
    <property type="entry name" value="GGDEF"/>
    <property type="match status" value="1"/>
</dbReference>
<dbReference type="Gene3D" id="3.30.70.270">
    <property type="match status" value="1"/>
</dbReference>
<dbReference type="PANTHER" id="PTHR44757:SF2">
    <property type="entry name" value="BIOFILM ARCHITECTURE MAINTENANCE PROTEIN MBAA"/>
    <property type="match status" value="1"/>
</dbReference>
<dbReference type="Proteomes" id="UP000254326">
    <property type="component" value="Unassembled WGS sequence"/>
</dbReference>
<name>A0A370UDC0_9GAMM</name>
<keyword evidence="7" id="KW-1185">Reference proteome</keyword>
<evidence type="ECO:0000313" key="7">
    <source>
        <dbReference type="Proteomes" id="UP000254326"/>
    </source>
</evidence>
<dbReference type="PANTHER" id="PTHR44757">
    <property type="entry name" value="DIGUANYLATE CYCLASE DGCP"/>
    <property type="match status" value="1"/>
</dbReference>
<dbReference type="SMART" id="SM00267">
    <property type="entry name" value="GGDEF"/>
    <property type="match status" value="1"/>
</dbReference>
<evidence type="ECO:0000259" key="4">
    <source>
        <dbReference type="PROSITE" id="PS50885"/>
    </source>
</evidence>
<evidence type="ECO:0000256" key="1">
    <source>
        <dbReference type="ARBA" id="ARBA00001946"/>
    </source>
</evidence>
<sequence length="703" mass="77696">MSPLDKANTMQRFQRSILHQLVTYGILITALALFLLMMGTQAYNAFNKYRALSSAMHVAADVIGSNSTAAILFQDEITATEVLHSLSASPDMLRASITLPSGSQLAEYHAVDHLDCPPTNTAKENLLETSSGLQFSWCSVGLQQPINLHGERIGTIVLEYSLKTLRSSILFDLLFGILSIVATLGLSLLLWRRLAIRITRPLRHLSNITQQVSSKQDLGVRAVVTSRDEVGRLTSDFNGMMEKLQQYDVQLKQELQQRRIAEERLNQLAYHDNVTGLYNRHYFNECLDDVIAQSCRNDHGFALLLIDLDGFKKINDTLGHDMGDQLLCQVASRLKNSMRASDKVCRLGGDEFAIITGCNIGPDEAQQLAQKLVDTLASAYSLGDRWAFITGSIGICLCPEHAKDKELLVKYADVAMYQAKEQGKNGYCVYAPGSEVHLDDLVRIEHDIHDALASNQLRLNYEPWFTASERALAGFEAQLYWEHPQLGVIHPTQFIPIANLTGLIVPIGEWVVEQAMQQLAKWKQLDPELKISLPFYAQMLHQASSVERLIAARDNASLGPDDVELVMSEHEALAESSSMLHASIKRLRETGFLMTLDEFGAGPSSLPCLQHVSFEHLKVDSALVAHLDQAQCSHALLQAMVGFGSALKVTMIAQGILNEEQAKILACLGYARLQGPYLCEPVSANAAQALLEQAAGEYPSRNG</sequence>
<comment type="caution">
    <text evidence="6">The sequence shown here is derived from an EMBL/GenBank/DDBJ whole genome shotgun (WGS) entry which is preliminary data.</text>
</comment>
<dbReference type="PROSITE" id="PS50887">
    <property type="entry name" value="GGDEF"/>
    <property type="match status" value="1"/>
</dbReference>
<dbReference type="NCBIfam" id="TIGR00254">
    <property type="entry name" value="GGDEF"/>
    <property type="match status" value="1"/>
</dbReference>
<dbReference type="InterPro" id="IPR035919">
    <property type="entry name" value="EAL_sf"/>
</dbReference>
<dbReference type="PROSITE" id="PS50885">
    <property type="entry name" value="HAMP"/>
    <property type="match status" value="1"/>
</dbReference>
<dbReference type="SMART" id="SM00052">
    <property type="entry name" value="EAL"/>
    <property type="match status" value="1"/>
</dbReference>
<dbReference type="Pfam" id="PF00672">
    <property type="entry name" value="HAMP"/>
    <property type="match status" value="1"/>
</dbReference>
<feature type="transmembrane region" description="Helical" evidence="2">
    <location>
        <begin position="169"/>
        <end position="191"/>
    </location>
</feature>
<feature type="domain" description="GGDEF" evidence="5">
    <location>
        <begin position="299"/>
        <end position="432"/>
    </location>
</feature>
<dbReference type="InterPro" id="IPR000160">
    <property type="entry name" value="GGDEF_dom"/>
</dbReference>
<keyword evidence="2" id="KW-1133">Transmembrane helix</keyword>
<dbReference type="InterPro" id="IPR001633">
    <property type="entry name" value="EAL_dom"/>
</dbReference>
<keyword evidence="2" id="KW-0812">Transmembrane</keyword>
<organism evidence="6 7">
    <name type="scientific">Marinomonas piezotolerans</name>
    <dbReference type="NCBI Taxonomy" id="2213058"/>
    <lineage>
        <taxon>Bacteria</taxon>
        <taxon>Pseudomonadati</taxon>
        <taxon>Pseudomonadota</taxon>
        <taxon>Gammaproteobacteria</taxon>
        <taxon>Oceanospirillales</taxon>
        <taxon>Oceanospirillaceae</taxon>
        <taxon>Marinomonas</taxon>
    </lineage>
</organism>
<evidence type="ECO:0000313" key="6">
    <source>
        <dbReference type="EMBL" id="RDL45685.1"/>
    </source>
</evidence>
<dbReference type="GO" id="GO:0016020">
    <property type="term" value="C:membrane"/>
    <property type="evidence" value="ECO:0007669"/>
    <property type="project" value="InterPro"/>
</dbReference>
<dbReference type="SMART" id="SM00304">
    <property type="entry name" value="HAMP"/>
    <property type="match status" value="1"/>
</dbReference>
<keyword evidence="2" id="KW-0472">Membrane</keyword>
<dbReference type="InterPro" id="IPR029787">
    <property type="entry name" value="Nucleotide_cyclase"/>
</dbReference>
<feature type="domain" description="HAMP" evidence="4">
    <location>
        <begin position="196"/>
        <end position="249"/>
    </location>
</feature>
<dbReference type="SUPFAM" id="SSF141868">
    <property type="entry name" value="EAL domain-like"/>
    <property type="match status" value="1"/>
</dbReference>
<dbReference type="GO" id="GO:0007165">
    <property type="term" value="P:signal transduction"/>
    <property type="evidence" value="ECO:0007669"/>
    <property type="project" value="InterPro"/>
</dbReference>
<dbReference type="InterPro" id="IPR003660">
    <property type="entry name" value="HAMP_dom"/>
</dbReference>
<dbReference type="GO" id="GO:0003824">
    <property type="term" value="F:catalytic activity"/>
    <property type="evidence" value="ECO:0007669"/>
    <property type="project" value="UniProtKB-ARBA"/>
</dbReference>
<dbReference type="CDD" id="cd06225">
    <property type="entry name" value="HAMP"/>
    <property type="match status" value="1"/>
</dbReference>
<dbReference type="SUPFAM" id="SSF55073">
    <property type="entry name" value="Nucleotide cyclase"/>
    <property type="match status" value="1"/>
</dbReference>
<dbReference type="Gene3D" id="6.10.340.10">
    <property type="match status" value="1"/>
</dbReference>
<evidence type="ECO:0000259" key="5">
    <source>
        <dbReference type="PROSITE" id="PS50887"/>
    </source>
</evidence>
<dbReference type="AlphaFoldDB" id="A0A370UDC0"/>
<dbReference type="InterPro" id="IPR043128">
    <property type="entry name" value="Rev_trsase/Diguanyl_cyclase"/>
</dbReference>
<comment type="cofactor">
    <cofactor evidence="1">
        <name>Mg(2+)</name>
        <dbReference type="ChEBI" id="CHEBI:18420"/>
    </cofactor>
</comment>
<dbReference type="Pfam" id="PF00563">
    <property type="entry name" value="EAL"/>
    <property type="match status" value="1"/>
</dbReference>
<gene>
    <name evidence="6" type="ORF">DN730_01150</name>
</gene>
<reference evidence="6 7" key="1">
    <citation type="submission" date="2018-06" db="EMBL/GenBank/DDBJ databases">
        <title>Marinomonas sp. YLB-05 draft genome sequence.</title>
        <authorList>
            <person name="Yu L."/>
            <person name="Tang X."/>
        </authorList>
    </citation>
    <scope>NUCLEOTIDE SEQUENCE [LARGE SCALE GENOMIC DNA]</scope>
    <source>
        <strain evidence="6 7">YLB-05</strain>
    </source>
</reference>
<dbReference type="Pfam" id="PF00990">
    <property type="entry name" value="GGDEF"/>
    <property type="match status" value="1"/>
</dbReference>
<dbReference type="SUPFAM" id="SSF158472">
    <property type="entry name" value="HAMP domain-like"/>
    <property type="match status" value="1"/>
</dbReference>
<feature type="transmembrane region" description="Helical" evidence="2">
    <location>
        <begin position="21"/>
        <end position="43"/>
    </location>
</feature>
<protein>
    <recommendedName>
        <fullName evidence="8">GGDEF domain-containing protein</fullName>
    </recommendedName>
</protein>
<evidence type="ECO:0000259" key="3">
    <source>
        <dbReference type="PROSITE" id="PS50883"/>
    </source>
</evidence>
<dbReference type="EMBL" id="QKRA01000001">
    <property type="protein sequence ID" value="RDL45685.1"/>
    <property type="molecule type" value="Genomic_DNA"/>
</dbReference>
<dbReference type="Pfam" id="PF17152">
    <property type="entry name" value="CHASE8"/>
    <property type="match status" value="1"/>
</dbReference>
<evidence type="ECO:0000256" key="2">
    <source>
        <dbReference type="SAM" id="Phobius"/>
    </source>
</evidence>
<dbReference type="CDD" id="cd01948">
    <property type="entry name" value="EAL"/>
    <property type="match status" value="1"/>
</dbReference>
<dbReference type="InterPro" id="IPR033417">
    <property type="entry name" value="CHASE8"/>
</dbReference>
<evidence type="ECO:0008006" key="8">
    <source>
        <dbReference type="Google" id="ProtNLM"/>
    </source>
</evidence>
<proteinExistence type="predicted"/>
<feature type="domain" description="EAL" evidence="3">
    <location>
        <begin position="441"/>
        <end position="695"/>
    </location>
</feature>
<dbReference type="InterPro" id="IPR052155">
    <property type="entry name" value="Biofilm_reg_signaling"/>
</dbReference>
<accession>A0A370UDC0</accession>